<dbReference type="PANTHER" id="PTHR30327:SF1">
    <property type="entry name" value="UPF0301 PROTEIN YQGE"/>
    <property type="match status" value="1"/>
</dbReference>
<comment type="caution">
    <text evidence="3">The sequence shown here is derived from an EMBL/GenBank/DDBJ whole genome shotgun (WGS) entry which is preliminary data.</text>
</comment>
<reference evidence="4" key="1">
    <citation type="journal article" date="2019" name="Int. J. Syst. Evol. Microbiol.">
        <title>The Global Catalogue of Microorganisms (GCM) 10K type strain sequencing project: providing services to taxonomists for standard genome sequencing and annotation.</title>
        <authorList>
            <consortium name="The Broad Institute Genomics Platform"/>
            <consortium name="The Broad Institute Genome Sequencing Center for Infectious Disease"/>
            <person name="Wu L."/>
            <person name="Ma J."/>
        </authorList>
    </citation>
    <scope>NUCLEOTIDE SEQUENCE [LARGE SCALE GENOMIC DNA]</scope>
    <source>
        <strain evidence="4">KCTC 32239</strain>
    </source>
</reference>
<dbReference type="PANTHER" id="PTHR30327">
    <property type="entry name" value="UNCHARACTERIZED PROTEIN YQGE"/>
    <property type="match status" value="1"/>
</dbReference>
<gene>
    <name evidence="3" type="ORF">GCM10011613_29380</name>
</gene>
<accession>A0ABQ3B8Q4</accession>
<proteinExistence type="inferred from homology"/>
<name>A0ABQ3B8Q4_9GAMM</name>
<dbReference type="Proteomes" id="UP000619761">
    <property type="component" value="Unassembled WGS sequence"/>
</dbReference>
<dbReference type="InterPro" id="IPR003774">
    <property type="entry name" value="AlgH-like"/>
</dbReference>
<sequence>MTEKHTPHIDTNELVPGSLCNHFLIAMPSMQDSSFAHSVTFICEHSSQGAMGIVINNPMPMTLHEIFAQMDLTDSKNQGHHPVVAGGPVQQERGFVIHSSDSEWHSTLKVSSDISLTASRDIITAIAEGQGPKECLVALGYAGWGEGQLEAEIAANSWLTVPASKHIIFNTPFEQRWTAAAQALGIDVNLISNVAGHA</sequence>
<dbReference type="SUPFAM" id="SSF143456">
    <property type="entry name" value="VC0467-like"/>
    <property type="match status" value="1"/>
</dbReference>
<dbReference type="RefSeq" id="WP_189419971.1">
    <property type="nucleotide sequence ID" value="NZ_BMYZ01000003.1"/>
</dbReference>
<dbReference type="NCBIfam" id="NF001266">
    <property type="entry name" value="PRK00228.1-1"/>
    <property type="match status" value="1"/>
</dbReference>
<evidence type="ECO:0000313" key="3">
    <source>
        <dbReference type="EMBL" id="GGY82663.1"/>
    </source>
</evidence>
<keyword evidence="4" id="KW-1185">Reference proteome</keyword>
<dbReference type="Pfam" id="PF02622">
    <property type="entry name" value="DUF179"/>
    <property type="match status" value="1"/>
</dbReference>
<organism evidence="3 4">
    <name type="scientific">Cellvibrio zantedeschiae</name>
    <dbReference type="NCBI Taxonomy" id="1237077"/>
    <lineage>
        <taxon>Bacteria</taxon>
        <taxon>Pseudomonadati</taxon>
        <taxon>Pseudomonadota</taxon>
        <taxon>Gammaproteobacteria</taxon>
        <taxon>Cellvibrionales</taxon>
        <taxon>Cellvibrionaceae</taxon>
        <taxon>Cellvibrio</taxon>
    </lineage>
</organism>
<evidence type="ECO:0000256" key="2">
    <source>
        <dbReference type="HAMAP-Rule" id="MF_00758"/>
    </source>
</evidence>
<dbReference type="Gene3D" id="3.40.1740.10">
    <property type="entry name" value="VC0467-like"/>
    <property type="match status" value="1"/>
</dbReference>
<protein>
    <recommendedName>
        <fullName evidence="2">UPF0301 protein GCM10011613_29380</fullName>
    </recommendedName>
</protein>
<dbReference type="HAMAP" id="MF_00758">
    <property type="entry name" value="UPF0301"/>
    <property type="match status" value="1"/>
</dbReference>
<evidence type="ECO:0000256" key="1">
    <source>
        <dbReference type="ARBA" id="ARBA00009600"/>
    </source>
</evidence>
<dbReference type="EMBL" id="BMYZ01000003">
    <property type="protein sequence ID" value="GGY82663.1"/>
    <property type="molecule type" value="Genomic_DNA"/>
</dbReference>
<comment type="similarity">
    <text evidence="1 2">Belongs to the UPF0301 (AlgH) family.</text>
</comment>
<evidence type="ECO:0000313" key="4">
    <source>
        <dbReference type="Proteomes" id="UP000619761"/>
    </source>
</evidence>